<protein>
    <submittedName>
        <fullName evidence="2">Hypothetical_protein</fullName>
    </submittedName>
</protein>
<keyword evidence="3" id="KW-1185">Reference proteome</keyword>
<feature type="signal peptide" evidence="1">
    <location>
        <begin position="1"/>
        <end position="17"/>
    </location>
</feature>
<evidence type="ECO:0000256" key="1">
    <source>
        <dbReference type="SAM" id="SignalP"/>
    </source>
</evidence>
<dbReference type="Proteomes" id="UP001642409">
    <property type="component" value="Unassembled WGS sequence"/>
</dbReference>
<evidence type="ECO:0000313" key="3">
    <source>
        <dbReference type="Proteomes" id="UP001642409"/>
    </source>
</evidence>
<reference evidence="2 3" key="1">
    <citation type="submission" date="2024-07" db="EMBL/GenBank/DDBJ databases">
        <authorList>
            <person name="Akdeniz Z."/>
        </authorList>
    </citation>
    <scope>NUCLEOTIDE SEQUENCE [LARGE SCALE GENOMIC DNA]</scope>
</reference>
<proteinExistence type="predicted"/>
<evidence type="ECO:0000313" key="2">
    <source>
        <dbReference type="EMBL" id="CAL6010754.1"/>
    </source>
</evidence>
<dbReference type="EMBL" id="CAXDID020000062">
    <property type="protein sequence ID" value="CAL6010754.1"/>
    <property type="molecule type" value="Genomic_DNA"/>
</dbReference>
<gene>
    <name evidence="2" type="ORF">HINF_LOCUS22235</name>
</gene>
<name>A0ABP1I731_9EUKA</name>
<feature type="chain" id="PRO_5045981199" evidence="1">
    <location>
        <begin position="18"/>
        <end position="108"/>
    </location>
</feature>
<sequence>MIYLFFVLVQQLNCNMAKTDSCETAYLKFVTCFNKPVSDDRKQIFCRSFTTLLSLVETCDTCDITLMMDQQTISGLIPDLDKKYLGNPRLSKQLLFSEQPVVDVIPNI</sequence>
<accession>A0ABP1I731</accession>
<keyword evidence="1" id="KW-0732">Signal</keyword>
<comment type="caution">
    <text evidence="2">The sequence shown here is derived from an EMBL/GenBank/DDBJ whole genome shotgun (WGS) entry which is preliminary data.</text>
</comment>
<organism evidence="2 3">
    <name type="scientific">Hexamita inflata</name>
    <dbReference type="NCBI Taxonomy" id="28002"/>
    <lineage>
        <taxon>Eukaryota</taxon>
        <taxon>Metamonada</taxon>
        <taxon>Diplomonadida</taxon>
        <taxon>Hexamitidae</taxon>
        <taxon>Hexamitinae</taxon>
        <taxon>Hexamita</taxon>
    </lineage>
</organism>